<dbReference type="EMBL" id="BONU01000002">
    <property type="protein sequence ID" value="GIG71990.1"/>
    <property type="molecule type" value="Genomic_DNA"/>
</dbReference>
<accession>A0A8J3LK16</accession>
<keyword evidence="3" id="KW-1185">Reference proteome</keyword>
<dbReference type="RefSeq" id="WP_168074889.1">
    <property type="nucleotide sequence ID" value="NZ_BAAAQJ010000008.1"/>
</dbReference>
<evidence type="ECO:0000256" key="1">
    <source>
        <dbReference type="SAM" id="Phobius"/>
    </source>
</evidence>
<comment type="caution">
    <text evidence="2">The sequence shown here is derived from an EMBL/GenBank/DDBJ whole genome shotgun (WGS) entry which is preliminary data.</text>
</comment>
<organism evidence="2 3">
    <name type="scientific">Planosporangium flavigriseum</name>
    <dbReference type="NCBI Taxonomy" id="373681"/>
    <lineage>
        <taxon>Bacteria</taxon>
        <taxon>Bacillati</taxon>
        <taxon>Actinomycetota</taxon>
        <taxon>Actinomycetes</taxon>
        <taxon>Micromonosporales</taxon>
        <taxon>Micromonosporaceae</taxon>
        <taxon>Planosporangium</taxon>
    </lineage>
</organism>
<name>A0A8J3LK16_9ACTN</name>
<keyword evidence="1" id="KW-0472">Membrane</keyword>
<protein>
    <submittedName>
        <fullName evidence="2">Uncharacterized protein</fullName>
    </submittedName>
</protein>
<proteinExistence type="predicted"/>
<sequence length="207" mass="21220">MAYAAAPAEPKRRPAVVTVACWLLYLAAAGQVLSAVVTFSQLGTTKRVYDEVFAKTSVTGAAEMSVAIMAASAMIAVVFGIGYVVLAILNGRGKNPARIVTWVLAGIAICFSGCGLAATAIGASDFGGSSANSDVPSAQEIQRALGNAWPGWYEPLVTTLGIISLAALVTAVVLLALPAAHDFFRKQPEAGWEPPAPSVPPVPPPTA</sequence>
<dbReference type="Proteomes" id="UP000653674">
    <property type="component" value="Unassembled WGS sequence"/>
</dbReference>
<keyword evidence="1" id="KW-1133">Transmembrane helix</keyword>
<evidence type="ECO:0000313" key="3">
    <source>
        <dbReference type="Proteomes" id="UP000653674"/>
    </source>
</evidence>
<feature type="transmembrane region" description="Helical" evidence="1">
    <location>
        <begin position="66"/>
        <end position="89"/>
    </location>
</feature>
<feature type="transmembrane region" description="Helical" evidence="1">
    <location>
        <begin position="156"/>
        <end position="177"/>
    </location>
</feature>
<dbReference type="AlphaFoldDB" id="A0A8J3LK16"/>
<keyword evidence="1" id="KW-0812">Transmembrane</keyword>
<feature type="transmembrane region" description="Helical" evidence="1">
    <location>
        <begin position="101"/>
        <end position="123"/>
    </location>
</feature>
<evidence type="ECO:0000313" key="2">
    <source>
        <dbReference type="EMBL" id="GIG71990.1"/>
    </source>
</evidence>
<gene>
    <name evidence="2" type="ORF">Pfl04_03940</name>
</gene>
<reference evidence="2" key="1">
    <citation type="submission" date="2021-01" db="EMBL/GenBank/DDBJ databases">
        <title>Whole genome shotgun sequence of Planosporangium flavigriseum NBRC 105377.</title>
        <authorList>
            <person name="Komaki H."/>
            <person name="Tamura T."/>
        </authorList>
    </citation>
    <scope>NUCLEOTIDE SEQUENCE</scope>
    <source>
        <strain evidence="2">NBRC 105377</strain>
    </source>
</reference>